<protein>
    <submittedName>
        <fullName evidence="1">Uncharacterized protein</fullName>
    </submittedName>
</protein>
<organism evidence="1">
    <name type="scientific">Anguilla anguilla</name>
    <name type="common">European freshwater eel</name>
    <name type="synonym">Muraena anguilla</name>
    <dbReference type="NCBI Taxonomy" id="7936"/>
    <lineage>
        <taxon>Eukaryota</taxon>
        <taxon>Metazoa</taxon>
        <taxon>Chordata</taxon>
        <taxon>Craniata</taxon>
        <taxon>Vertebrata</taxon>
        <taxon>Euteleostomi</taxon>
        <taxon>Actinopterygii</taxon>
        <taxon>Neopterygii</taxon>
        <taxon>Teleostei</taxon>
        <taxon>Anguilliformes</taxon>
        <taxon>Anguillidae</taxon>
        <taxon>Anguilla</taxon>
    </lineage>
</organism>
<dbReference type="AlphaFoldDB" id="A0A0E9QG11"/>
<evidence type="ECO:0000313" key="1">
    <source>
        <dbReference type="EMBL" id="JAH15447.1"/>
    </source>
</evidence>
<accession>A0A0E9QG11</accession>
<proteinExistence type="predicted"/>
<sequence>MCLHTFLRSVSAMQTCHCSIACGFKENAFYIRELPIIPSSVN</sequence>
<reference evidence="1" key="1">
    <citation type="submission" date="2014-11" db="EMBL/GenBank/DDBJ databases">
        <authorList>
            <person name="Amaro Gonzalez C."/>
        </authorList>
    </citation>
    <scope>NUCLEOTIDE SEQUENCE</scope>
</reference>
<name>A0A0E9QG11_ANGAN</name>
<dbReference type="EMBL" id="GBXM01093130">
    <property type="protein sequence ID" value="JAH15447.1"/>
    <property type="molecule type" value="Transcribed_RNA"/>
</dbReference>
<dbReference type="EMBL" id="GBXM01089991">
    <property type="protein sequence ID" value="JAH18586.1"/>
    <property type="molecule type" value="Transcribed_RNA"/>
</dbReference>
<reference evidence="1" key="2">
    <citation type="journal article" date="2015" name="Fish Shellfish Immunol.">
        <title>Early steps in the European eel (Anguilla anguilla)-Vibrio vulnificus interaction in the gills: Role of the RtxA13 toxin.</title>
        <authorList>
            <person name="Callol A."/>
            <person name="Pajuelo D."/>
            <person name="Ebbesson L."/>
            <person name="Teles M."/>
            <person name="MacKenzie S."/>
            <person name="Amaro C."/>
        </authorList>
    </citation>
    <scope>NUCLEOTIDE SEQUENCE</scope>
</reference>